<dbReference type="GO" id="GO:0008413">
    <property type="term" value="F:8-oxo-7,8-dihydroguanosine triphosphate pyrophosphatase activity"/>
    <property type="evidence" value="ECO:0007669"/>
    <property type="project" value="InterPro"/>
</dbReference>
<dbReference type="GO" id="GO:0006260">
    <property type="term" value="P:DNA replication"/>
    <property type="evidence" value="ECO:0007669"/>
    <property type="project" value="UniProtKB-KW"/>
</dbReference>
<dbReference type="NCBIfam" id="TIGR00586">
    <property type="entry name" value="mutt"/>
    <property type="match status" value="1"/>
</dbReference>
<dbReference type="Proteomes" id="UP000676649">
    <property type="component" value="Chromosome"/>
</dbReference>
<keyword evidence="3" id="KW-0515">Mutator protein</keyword>
<keyword evidence="9" id="KW-0234">DNA repair</keyword>
<dbReference type="PROSITE" id="PS51462">
    <property type="entry name" value="NUDIX"/>
    <property type="match status" value="1"/>
</dbReference>
<keyword evidence="8 18" id="KW-0460">Magnesium</keyword>
<dbReference type="InterPro" id="IPR015797">
    <property type="entry name" value="NUDIX_hydrolase-like_dom_sf"/>
</dbReference>
<sequence length="313" mass="34177">MNARVELHVAVGVIDDRQGNILITLRPNHTHLGGLWEFPGGKLEAGETVPQALRRELQEEIGIDVQAATPLIKVRHDYGDRRVLLDVWRVNAYNGVETPREGQAMRWVNVRQLNQYQFPAANQPIIKAAQLPVYYAILEGRHIDEVLANCRRILQQGIRLLQFRVKSLAVELLPAALRAVQDYCRQYQAVLLINADLPLADAVADGWHLSSRALQNCSARPSGATWLAASCHNLAELRQAEQLGVDFVVLAPVQATTSHPGQAALGWAEFSQLTDQVNLPVYALGGLGLADLDQASQSGAQGIAGISAFLAAS</sequence>
<feature type="binding site" evidence="18">
    <location>
        <position position="40"/>
    </location>
    <ligand>
        <name>Mg(2+)</name>
        <dbReference type="ChEBI" id="CHEBI:18420"/>
    </ligand>
</feature>
<comment type="catalytic activity">
    <reaction evidence="11">
        <text>8-oxo-GTP + H2O = 8-oxo-GMP + diphosphate + H(+)</text>
        <dbReference type="Rhea" id="RHEA:67616"/>
        <dbReference type="ChEBI" id="CHEBI:15377"/>
        <dbReference type="ChEBI" id="CHEBI:15378"/>
        <dbReference type="ChEBI" id="CHEBI:33019"/>
        <dbReference type="ChEBI" id="CHEBI:143553"/>
        <dbReference type="ChEBI" id="CHEBI:145694"/>
    </reaction>
</comment>
<evidence type="ECO:0000256" key="8">
    <source>
        <dbReference type="ARBA" id="ARBA00022842"/>
    </source>
</evidence>
<dbReference type="SUPFAM" id="SSF55811">
    <property type="entry name" value="Nudix"/>
    <property type="match status" value="1"/>
</dbReference>
<dbReference type="Pfam" id="PF02581">
    <property type="entry name" value="TMP-TENI"/>
    <property type="match status" value="1"/>
</dbReference>
<comment type="catalytic activity">
    <reaction evidence="10">
        <text>8-oxo-dGTP + H2O = 8-oxo-dGMP + diphosphate + H(+)</text>
        <dbReference type="Rhea" id="RHEA:31575"/>
        <dbReference type="ChEBI" id="CHEBI:15377"/>
        <dbReference type="ChEBI" id="CHEBI:15378"/>
        <dbReference type="ChEBI" id="CHEBI:33019"/>
        <dbReference type="ChEBI" id="CHEBI:63224"/>
        <dbReference type="ChEBI" id="CHEBI:77896"/>
        <dbReference type="EC" id="3.6.1.55"/>
    </reaction>
</comment>
<dbReference type="Pfam" id="PF14815">
    <property type="entry name" value="NUDIX_4"/>
    <property type="match status" value="1"/>
</dbReference>
<dbReference type="InterPro" id="IPR020084">
    <property type="entry name" value="NUDIX_hydrolase_CS"/>
</dbReference>
<dbReference type="InterPro" id="IPR003561">
    <property type="entry name" value="Mutator_MutT"/>
</dbReference>
<dbReference type="NCBIfam" id="NF006530">
    <property type="entry name" value="PRK08999.1"/>
    <property type="match status" value="1"/>
</dbReference>
<evidence type="ECO:0000259" key="19">
    <source>
        <dbReference type="PROSITE" id="PS51462"/>
    </source>
</evidence>
<keyword evidence="7 20" id="KW-0378">Hydrolase</keyword>
<dbReference type="RefSeq" id="WP_215583497.1">
    <property type="nucleotide sequence ID" value="NZ_CP073754.1"/>
</dbReference>
<dbReference type="KEGG" id="mpad:KEF85_04350"/>
<evidence type="ECO:0000256" key="17">
    <source>
        <dbReference type="PIRSR" id="PIRSR603561-1"/>
    </source>
</evidence>
<keyword evidence="5 18" id="KW-0479">Metal-binding</keyword>
<evidence type="ECO:0000256" key="14">
    <source>
        <dbReference type="ARBA" id="ARBA00041592"/>
    </source>
</evidence>
<dbReference type="InterPro" id="IPR036206">
    <property type="entry name" value="ThiamineP_synth_sf"/>
</dbReference>
<organism evidence="20 21">
    <name type="scientific">Methylomonas paludis</name>
    <dbReference type="NCBI Taxonomy" id="1173101"/>
    <lineage>
        <taxon>Bacteria</taxon>
        <taxon>Pseudomonadati</taxon>
        <taxon>Pseudomonadota</taxon>
        <taxon>Gammaproteobacteria</taxon>
        <taxon>Methylococcales</taxon>
        <taxon>Methylococcaceae</taxon>
        <taxon>Methylomonas</taxon>
    </lineage>
</organism>
<comment type="similarity">
    <text evidence="2">Belongs to the Nudix hydrolase family.</text>
</comment>
<name>A0A975MQ20_9GAMM</name>
<keyword evidence="21" id="KW-1185">Reference proteome</keyword>
<evidence type="ECO:0000256" key="3">
    <source>
        <dbReference type="ARBA" id="ARBA00022457"/>
    </source>
</evidence>
<feature type="binding site" evidence="17">
    <location>
        <position position="122"/>
    </location>
    <ligand>
        <name>8-oxo-dGTP</name>
        <dbReference type="ChEBI" id="CHEBI:77896"/>
    </ligand>
</feature>
<accession>A0A975MQ20</accession>
<dbReference type="InterPro" id="IPR047127">
    <property type="entry name" value="MutT-like"/>
</dbReference>
<dbReference type="InterPro" id="IPR013785">
    <property type="entry name" value="Aldolase_TIM"/>
</dbReference>
<gene>
    <name evidence="20" type="ORF">KEF85_04350</name>
</gene>
<protein>
    <recommendedName>
        <fullName evidence="13">8-oxo-dGTP diphosphatase</fullName>
        <ecNumber evidence="12">3.6.1.55</ecNumber>
    </recommendedName>
    <alternativeName>
        <fullName evidence="16">7,8-dihydro-8-oxoguanine-triphosphatase</fullName>
    </alternativeName>
    <alternativeName>
        <fullName evidence="15">Mutator protein MutT</fullName>
    </alternativeName>
    <alternativeName>
        <fullName evidence="14">dGTP pyrophosphohydrolase</fullName>
    </alternativeName>
</protein>
<reference evidence="20" key="1">
    <citation type="submission" date="2021-04" db="EMBL/GenBank/DDBJ databases">
        <title>Draft genome sequence data of methanotrophic Methylovulum sp. strain S1L and Methylomonas sp. strain S2AM isolated from boreal lake water columns.</title>
        <authorList>
            <person name="Rissanen A.J."/>
            <person name="Mangayil R."/>
            <person name="Svenning M.M."/>
            <person name="Khanongnuch R."/>
        </authorList>
    </citation>
    <scope>NUCLEOTIDE SEQUENCE</scope>
    <source>
        <strain evidence="20">S2AM</strain>
    </source>
</reference>
<dbReference type="PROSITE" id="PS00893">
    <property type="entry name" value="NUDIX_BOX"/>
    <property type="match status" value="1"/>
</dbReference>
<evidence type="ECO:0000256" key="10">
    <source>
        <dbReference type="ARBA" id="ARBA00035861"/>
    </source>
</evidence>
<evidence type="ECO:0000256" key="16">
    <source>
        <dbReference type="ARBA" id="ARBA00042798"/>
    </source>
</evidence>
<dbReference type="EC" id="3.6.1.55" evidence="12"/>
<dbReference type="Gene3D" id="3.20.20.70">
    <property type="entry name" value="Aldolase class I"/>
    <property type="match status" value="1"/>
</dbReference>
<evidence type="ECO:0000256" key="2">
    <source>
        <dbReference type="ARBA" id="ARBA00005582"/>
    </source>
</evidence>
<dbReference type="GO" id="GO:0006281">
    <property type="term" value="P:DNA repair"/>
    <property type="evidence" value="ECO:0007669"/>
    <property type="project" value="UniProtKB-KW"/>
</dbReference>
<comment type="cofactor">
    <cofactor evidence="1 18">
        <name>Mg(2+)</name>
        <dbReference type="ChEBI" id="CHEBI:18420"/>
    </cofactor>
</comment>
<evidence type="ECO:0000256" key="12">
    <source>
        <dbReference type="ARBA" id="ARBA00038905"/>
    </source>
</evidence>
<dbReference type="GO" id="GO:0035539">
    <property type="term" value="F:8-oxo-7,8-dihydrodeoxyguanosine triphosphate pyrophosphatase activity"/>
    <property type="evidence" value="ECO:0007669"/>
    <property type="project" value="UniProtKB-EC"/>
</dbReference>
<feature type="domain" description="Nudix hydrolase" evidence="19">
    <location>
        <begin position="6"/>
        <end position="133"/>
    </location>
</feature>
<evidence type="ECO:0000256" key="15">
    <source>
        <dbReference type="ARBA" id="ARBA00041979"/>
    </source>
</evidence>
<dbReference type="FunFam" id="3.90.79.10:FF:000014">
    <property type="entry name" value="8-oxo-dGTP diphosphatase MutT"/>
    <property type="match status" value="1"/>
</dbReference>
<dbReference type="InterPro" id="IPR020476">
    <property type="entry name" value="Nudix_hydrolase"/>
</dbReference>
<dbReference type="CDD" id="cd03425">
    <property type="entry name" value="NUDIX_MutT_NudA_like"/>
    <property type="match status" value="1"/>
</dbReference>
<dbReference type="AlphaFoldDB" id="A0A975MQ20"/>
<evidence type="ECO:0000256" key="7">
    <source>
        <dbReference type="ARBA" id="ARBA00022801"/>
    </source>
</evidence>
<dbReference type="PANTHER" id="PTHR47707">
    <property type="entry name" value="8-OXO-DGTP DIPHOSPHATASE"/>
    <property type="match status" value="1"/>
</dbReference>
<feature type="binding site" evidence="17">
    <location>
        <position position="31"/>
    </location>
    <ligand>
        <name>8-oxo-dGTP</name>
        <dbReference type="ChEBI" id="CHEBI:77896"/>
    </ligand>
</feature>
<dbReference type="Gene3D" id="3.90.79.10">
    <property type="entry name" value="Nucleoside Triphosphate Pyrophosphohydrolase"/>
    <property type="match status" value="1"/>
</dbReference>
<evidence type="ECO:0000256" key="1">
    <source>
        <dbReference type="ARBA" id="ARBA00001946"/>
    </source>
</evidence>
<evidence type="ECO:0000256" key="6">
    <source>
        <dbReference type="ARBA" id="ARBA00022763"/>
    </source>
</evidence>
<dbReference type="InterPro" id="IPR022998">
    <property type="entry name" value="ThiamineP_synth_TenI"/>
</dbReference>
<evidence type="ECO:0000313" key="21">
    <source>
        <dbReference type="Proteomes" id="UP000676649"/>
    </source>
</evidence>
<evidence type="ECO:0000256" key="5">
    <source>
        <dbReference type="ARBA" id="ARBA00022723"/>
    </source>
</evidence>
<dbReference type="GO" id="GO:0044715">
    <property type="term" value="F:8-oxo-dGDP phosphatase activity"/>
    <property type="evidence" value="ECO:0007669"/>
    <property type="project" value="TreeGrafter"/>
</dbReference>
<dbReference type="CDD" id="cd00564">
    <property type="entry name" value="TMP_TenI"/>
    <property type="match status" value="1"/>
</dbReference>
<keyword evidence="6" id="KW-0227">DNA damage</keyword>
<evidence type="ECO:0000313" key="20">
    <source>
        <dbReference type="EMBL" id="QWF71715.1"/>
    </source>
</evidence>
<keyword evidence="4" id="KW-0235">DNA replication</keyword>
<proteinExistence type="inferred from homology"/>
<dbReference type="PRINTS" id="PR00502">
    <property type="entry name" value="NUDIXFAMILY"/>
</dbReference>
<feature type="binding site" evidence="18">
    <location>
        <position position="60"/>
    </location>
    <ligand>
        <name>Mg(2+)</name>
        <dbReference type="ChEBI" id="CHEBI:18420"/>
    </ligand>
</feature>
<feature type="binding site" evidence="17">
    <location>
        <begin position="37"/>
        <end position="40"/>
    </location>
    <ligand>
        <name>8-oxo-dGTP</name>
        <dbReference type="ChEBI" id="CHEBI:77896"/>
    </ligand>
</feature>
<evidence type="ECO:0000256" key="9">
    <source>
        <dbReference type="ARBA" id="ARBA00023204"/>
    </source>
</evidence>
<dbReference type="EMBL" id="CP073754">
    <property type="protein sequence ID" value="QWF71715.1"/>
    <property type="molecule type" value="Genomic_DNA"/>
</dbReference>
<dbReference type="SUPFAM" id="SSF51391">
    <property type="entry name" value="Thiamin phosphate synthase"/>
    <property type="match status" value="1"/>
</dbReference>
<dbReference type="GO" id="GO:0046872">
    <property type="term" value="F:metal ion binding"/>
    <property type="evidence" value="ECO:0007669"/>
    <property type="project" value="UniProtKB-KW"/>
</dbReference>
<evidence type="ECO:0000256" key="4">
    <source>
        <dbReference type="ARBA" id="ARBA00022705"/>
    </source>
</evidence>
<evidence type="ECO:0000256" key="11">
    <source>
        <dbReference type="ARBA" id="ARBA00036904"/>
    </source>
</evidence>
<evidence type="ECO:0000256" key="18">
    <source>
        <dbReference type="PIRSR" id="PIRSR603561-2"/>
    </source>
</evidence>
<dbReference type="InterPro" id="IPR000086">
    <property type="entry name" value="NUDIX_hydrolase_dom"/>
</dbReference>
<feature type="binding site" evidence="17">
    <location>
        <position position="26"/>
    </location>
    <ligand>
        <name>8-oxo-dGTP</name>
        <dbReference type="ChEBI" id="CHEBI:77896"/>
    </ligand>
</feature>
<evidence type="ECO:0000256" key="13">
    <source>
        <dbReference type="ARBA" id="ARBA00040794"/>
    </source>
</evidence>
<dbReference type="GO" id="GO:0044716">
    <property type="term" value="F:8-oxo-GDP phosphatase activity"/>
    <property type="evidence" value="ECO:0007669"/>
    <property type="project" value="TreeGrafter"/>
</dbReference>
<dbReference type="GO" id="GO:0009228">
    <property type="term" value="P:thiamine biosynthetic process"/>
    <property type="evidence" value="ECO:0007669"/>
    <property type="project" value="UniProtKB-KW"/>
</dbReference>
<dbReference type="InterPro" id="IPR029119">
    <property type="entry name" value="MutY_C"/>
</dbReference>
<dbReference type="PANTHER" id="PTHR47707:SF1">
    <property type="entry name" value="NUDIX HYDROLASE FAMILY PROTEIN"/>
    <property type="match status" value="1"/>
</dbReference>